<proteinExistence type="predicted"/>
<dbReference type="PANTHER" id="PTHR40094">
    <property type="entry name" value="ALPHA-2-MACROGLOBULIN HOMOLOG"/>
    <property type="match status" value="1"/>
</dbReference>
<dbReference type="EMBL" id="ADVR01000051">
    <property type="protein sequence ID" value="EFO80524.1"/>
    <property type="molecule type" value="Genomic_DNA"/>
</dbReference>
<dbReference type="SMART" id="SM01360">
    <property type="entry name" value="A2M"/>
    <property type="match status" value="1"/>
</dbReference>
<dbReference type="Gene3D" id="2.60.40.3710">
    <property type="match status" value="2"/>
</dbReference>
<organism evidence="5 6">
    <name type="scientific">Oscillochloris trichoides DG-6</name>
    <dbReference type="NCBI Taxonomy" id="765420"/>
    <lineage>
        <taxon>Bacteria</taxon>
        <taxon>Bacillati</taxon>
        <taxon>Chloroflexota</taxon>
        <taxon>Chloroflexia</taxon>
        <taxon>Chloroflexales</taxon>
        <taxon>Chloroflexineae</taxon>
        <taxon>Oscillochloridaceae</taxon>
        <taxon>Oscillochloris</taxon>
    </lineage>
</organism>
<dbReference type="eggNOG" id="COG2373">
    <property type="taxonomic scope" value="Bacteria"/>
</dbReference>
<feature type="transmembrane region" description="Helical" evidence="2">
    <location>
        <begin position="12"/>
        <end position="36"/>
    </location>
</feature>
<feature type="domain" description="Alpha-2-macroglobulin bait region" evidence="3">
    <location>
        <begin position="856"/>
        <end position="975"/>
    </location>
</feature>
<evidence type="ECO:0000259" key="4">
    <source>
        <dbReference type="SMART" id="SM01360"/>
    </source>
</evidence>
<keyword evidence="2" id="KW-1133">Transmembrane helix</keyword>
<comment type="caution">
    <text evidence="5">The sequence shown here is derived from an EMBL/GenBank/DDBJ whole genome shotgun (WGS) entry which is preliminary data.</text>
</comment>
<dbReference type="PANTHER" id="PTHR40094:SF1">
    <property type="entry name" value="UBIQUITIN DOMAIN-CONTAINING PROTEIN"/>
    <property type="match status" value="1"/>
</dbReference>
<dbReference type="InterPro" id="IPR001599">
    <property type="entry name" value="Macroglobln_a2"/>
</dbReference>
<dbReference type="InterPro" id="IPR051802">
    <property type="entry name" value="YfhM-like"/>
</dbReference>
<dbReference type="Pfam" id="PF00207">
    <property type="entry name" value="A2M"/>
    <property type="match status" value="1"/>
</dbReference>
<reference evidence="5 6" key="1">
    <citation type="journal article" date="2011" name="J. Bacteriol.">
        <title>Draft genome sequence of the anoxygenic filamentous phototrophic bacterium Oscillochloris trichoides subsp. DG-6.</title>
        <authorList>
            <person name="Kuznetsov B.B."/>
            <person name="Ivanovsky R.N."/>
            <person name="Keppen O.I."/>
            <person name="Sukhacheva M.V."/>
            <person name="Bumazhkin B.K."/>
            <person name="Patutina E.O."/>
            <person name="Beletsky A.V."/>
            <person name="Mardanov A.V."/>
            <person name="Baslerov R.V."/>
            <person name="Panteleeva A.N."/>
            <person name="Kolganova T.V."/>
            <person name="Ravin N.V."/>
            <person name="Skryabin K.G."/>
        </authorList>
    </citation>
    <scope>NUCLEOTIDE SEQUENCE [LARGE SCALE GENOMIC DNA]</scope>
    <source>
        <strain evidence="5 6">DG-6</strain>
    </source>
</reference>
<dbReference type="InterPro" id="IPR008964">
    <property type="entry name" value="Invasin/intimin_cell_adhesion"/>
</dbReference>
<protein>
    <submittedName>
        <fullName evidence="5">Alpha-2-macroglobulin domain-containing protein</fullName>
    </submittedName>
</protein>
<evidence type="ECO:0000256" key="1">
    <source>
        <dbReference type="ARBA" id="ARBA00022729"/>
    </source>
</evidence>
<dbReference type="HOGENOM" id="CLU_263226_0_0_0"/>
<dbReference type="SMART" id="SM01359">
    <property type="entry name" value="A2M_N_2"/>
    <property type="match status" value="1"/>
</dbReference>
<dbReference type="SUPFAM" id="SSF49373">
    <property type="entry name" value="Invasin/intimin cell-adhesion fragments"/>
    <property type="match status" value="1"/>
</dbReference>
<gene>
    <name evidence="5" type="ORF">OSCT_1615</name>
</gene>
<evidence type="ECO:0000313" key="6">
    <source>
        <dbReference type="Proteomes" id="UP000054010"/>
    </source>
</evidence>
<dbReference type="GO" id="GO:0004866">
    <property type="term" value="F:endopeptidase inhibitor activity"/>
    <property type="evidence" value="ECO:0007669"/>
    <property type="project" value="InterPro"/>
</dbReference>
<dbReference type="STRING" id="765420.OSCT_1615"/>
<keyword evidence="6" id="KW-1185">Reference proteome</keyword>
<keyword evidence="2" id="KW-0812">Transmembrane</keyword>
<name>E1IE64_9CHLR</name>
<sequence length="1279" mass="138071">MECRMQVMRRLAQIWTVLLAVVLLLLGGGLLLRWLAPGWVSLPAPLLLRTTPTDGAVGVLPRHELVLQFAGPMNRAATEAALRLDPPTPGHLHWSDDARTLTFVPATTLLPDTDYTLLLEATAQGQWWQPLPTPLRIQFRTAALPAVVSALPQGEGVALDSAMAIIFSQPMVAEATAPPFDPAYLQIEPPLAVSTRWLDAATLLIQPQTPLHAATHYTATISADLTDLRGVALGQPFVWRWSTAWPQILDLTPHEAERWVGPHQPWIMTLNAPLDLARLRAALRITPPTEYGLSSAQIGATQVVTITPTLHWDYDQAYQVLLEPSDPSLADPPPLVRHFRVAPEPGLIAFFPGHGQTLALDQDVRLIFRTPMDVAGMQAGLQIDPLVEDLHVQVAETEVRLQAQFAPSTTYTLTLNPDLADRSGEPLGITETVQLRTAPADPLLRVPAAQGHLLALPPCERVQFVVEHSNLSLLDLSLYQLDLPTLVRAINVEADQWRDFDPDRYAQTLLRRWQVTLTDPADQLVQNPIDLALPDGSVLPQGFYYLRVRSPEGPQLDLLVQISNLNLSLQASGSQLLVWATQHTTGQPLADLPLLLYAGDALLARGQTDADGVWVVPVAASPAAKPYLVLADGAQPALVRSQVAAPVPQMLLALDHPRYRPGERVNLAGMVRHPPMSDAACRMQLETPDALPLVQAACRVEQGSVRGSLEIPTLAQAPPPALQLRVQWADLVASVPVNLDTEAPAAPPQVRMNLRSRLLTVAERPYLELFSLDAAGQPLPDQALKVTVARAGVRDAAPLLLRTLRTDAHGRAELELVQLQAGQYQVVASLGDVAASAPLWVTRAGYRGWEHAPGSVEVVTDRDSYQPGDVARILITAPVANATLLLTWSHAALVEHQVQALRAGEIVELEITPQMAPALNVDAQLSAGGAHWHGAHTIVVAPPDPPDLGLTLAPGPYAPGATATMTITNPLVREVLVTMLPAETPDLLNQFALWQAGASDAGIFFTGTGDLVTPTAGEVRIELPAQRGEWRLRLYALLANGQIITEAMPLSTQQPIDLLLHAPPTLRMGDAADITLTLHNTTPISQSVEVRLLVLGGELDAASAALHNITLEAGASQDLVWRVTPRQLAQVLNLRYSLRGSAIHAQISQPIDILPNPPAAPSAEAGLRVATLWYDRATAQPISLEAMQIGQEVALDLTLIAAQALPVGQVQVELPAAFSLTAQHLPPGLSVGDLKRLNLPLAYPDLAPGVYRVRLELRVTYAGRFRVNPVGAPMIVSEP</sequence>
<evidence type="ECO:0000313" key="5">
    <source>
        <dbReference type="EMBL" id="EFO80524.1"/>
    </source>
</evidence>
<dbReference type="InterPro" id="IPR011625">
    <property type="entry name" value="A2M_N_BRD"/>
</dbReference>
<dbReference type="AlphaFoldDB" id="E1IE64"/>
<keyword evidence="1" id="KW-0732">Signal</keyword>
<dbReference type="Pfam" id="PF07703">
    <property type="entry name" value="A2M_BRD"/>
    <property type="match status" value="1"/>
</dbReference>
<dbReference type="InterPro" id="IPR032812">
    <property type="entry name" value="SbsA_Ig"/>
</dbReference>
<evidence type="ECO:0000256" key="2">
    <source>
        <dbReference type="SAM" id="Phobius"/>
    </source>
</evidence>
<feature type="domain" description="Alpha-2-macroglobulin" evidence="4">
    <location>
        <begin position="1006"/>
        <end position="1092"/>
    </location>
</feature>
<accession>E1IE64</accession>
<dbReference type="Pfam" id="PF13205">
    <property type="entry name" value="Big_5"/>
    <property type="match status" value="2"/>
</dbReference>
<evidence type="ECO:0000259" key="3">
    <source>
        <dbReference type="SMART" id="SM01359"/>
    </source>
</evidence>
<keyword evidence="2" id="KW-0472">Membrane</keyword>
<dbReference type="Proteomes" id="UP000054010">
    <property type="component" value="Unassembled WGS sequence"/>
</dbReference>